<reference evidence="1 2" key="1">
    <citation type="submission" date="2015-09" db="EMBL/GenBank/DDBJ databases">
        <title>Draft genome of the parasitic nematode Teladorsagia circumcincta isolate WARC Sus (inbred).</title>
        <authorList>
            <person name="Mitreva M."/>
        </authorList>
    </citation>
    <scope>NUCLEOTIDE SEQUENCE [LARGE SCALE GENOMIC DNA]</scope>
    <source>
        <strain evidence="1 2">S</strain>
    </source>
</reference>
<dbReference type="Gene3D" id="2.40.50.40">
    <property type="match status" value="1"/>
</dbReference>
<keyword evidence="2" id="KW-1185">Reference proteome</keyword>
<protein>
    <submittedName>
        <fullName evidence="1">Uncharacterized protein</fullName>
    </submittedName>
</protein>
<dbReference type="OrthoDB" id="5376140at2759"/>
<evidence type="ECO:0000313" key="1">
    <source>
        <dbReference type="EMBL" id="PIO63964.1"/>
    </source>
</evidence>
<evidence type="ECO:0000313" key="2">
    <source>
        <dbReference type="Proteomes" id="UP000230423"/>
    </source>
</evidence>
<dbReference type="AlphaFoldDB" id="A0A2G9U1A4"/>
<dbReference type="InterPro" id="IPR016197">
    <property type="entry name" value="Chromo-like_dom_sf"/>
</dbReference>
<proteinExistence type="predicted"/>
<dbReference type="Proteomes" id="UP000230423">
    <property type="component" value="Unassembled WGS sequence"/>
</dbReference>
<name>A0A2G9U1A4_TELCI</name>
<dbReference type="EMBL" id="KZ350360">
    <property type="protein sequence ID" value="PIO63964.1"/>
    <property type="molecule type" value="Genomic_DNA"/>
</dbReference>
<dbReference type="SUPFAM" id="SSF54160">
    <property type="entry name" value="Chromo domain-like"/>
    <property type="match status" value="1"/>
</dbReference>
<organism evidence="1 2">
    <name type="scientific">Teladorsagia circumcincta</name>
    <name type="common">Brown stomach worm</name>
    <name type="synonym">Ostertagia circumcincta</name>
    <dbReference type="NCBI Taxonomy" id="45464"/>
    <lineage>
        <taxon>Eukaryota</taxon>
        <taxon>Metazoa</taxon>
        <taxon>Ecdysozoa</taxon>
        <taxon>Nematoda</taxon>
        <taxon>Chromadorea</taxon>
        <taxon>Rhabditida</taxon>
        <taxon>Rhabditina</taxon>
        <taxon>Rhabditomorpha</taxon>
        <taxon>Strongyloidea</taxon>
        <taxon>Trichostrongylidae</taxon>
        <taxon>Teladorsagia</taxon>
    </lineage>
</organism>
<accession>A0A2G9U1A4</accession>
<gene>
    <name evidence="1" type="ORF">TELCIR_14422</name>
</gene>
<sequence>MFHNFVQIAICFRILFQQEVKKGPDSREIQAKPVKKIESAPQEPFVRPHGFERGLTVERIHGFIQRADLLFAVVQFKNCDVVEILATQIVKHYEPMLTALSRYLFIRIV</sequence>